<evidence type="ECO:0000256" key="1">
    <source>
        <dbReference type="SAM" id="MobiDB-lite"/>
    </source>
</evidence>
<proteinExistence type="predicted"/>
<comment type="caution">
    <text evidence="2">The sequence shown here is derived from an EMBL/GenBank/DDBJ whole genome shotgun (WGS) entry which is preliminary data.</text>
</comment>
<sequence length="84" mass="9332">MPDVQRTLGVVSHQKRNRDGEEEAVMPSQTPYCKRIASRSRDPSSTGVKLAKFSSALVCGPKVDSRNRHLAFSMIREAEEAEEA</sequence>
<dbReference type="EMBL" id="JAAMPI010001555">
    <property type="protein sequence ID" value="KAF4624783.1"/>
    <property type="molecule type" value="Genomic_DNA"/>
</dbReference>
<name>A0A8H4R9G0_9HELO</name>
<keyword evidence="3" id="KW-1185">Reference proteome</keyword>
<feature type="region of interest" description="Disordered" evidence="1">
    <location>
        <begin position="1"/>
        <end position="46"/>
    </location>
</feature>
<dbReference type="Proteomes" id="UP000566819">
    <property type="component" value="Unassembled WGS sequence"/>
</dbReference>
<reference evidence="2 3" key="1">
    <citation type="submission" date="2020-03" db="EMBL/GenBank/DDBJ databases">
        <title>Draft Genome Sequence of Cudoniella acicularis.</title>
        <authorList>
            <person name="Buettner E."/>
            <person name="Kellner H."/>
        </authorList>
    </citation>
    <scope>NUCLEOTIDE SEQUENCE [LARGE SCALE GENOMIC DNA]</scope>
    <source>
        <strain evidence="2 3">DSM 108380</strain>
    </source>
</reference>
<gene>
    <name evidence="2" type="ORF">G7Y89_g13388</name>
</gene>
<accession>A0A8H4R9G0</accession>
<organism evidence="2 3">
    <name type="scientific">Cudoniella acicularis</name>
    <dbReference type="NCBI Taxonomy" id="354080"/>
    <lineage>
        <taxon>Eukaryota</taxon>
        <taxon>Fungi</taxon>
        <taxon>Dikarya</taxon>
        <taxon>Ascomycota</taxon>
        <taxon>Pezizomycotina</taxon>
        <taxon>Leotiomycetes</taxon>
        <taxon>Helotiales</taxon>
        <taxon>Tricladiaceae</taxon>
        <taxon>Cudoniella</taxon>
    </lineage>
</organism>
<evidence type="ECO:0000313" key="3">
    <source>
        <dbReference type="Proteomes" id="UP000566819"/>
    </source>
</evidence>
<evidence type="ECO:0000313" key="2">
    <source>
        <dbReference type="EMBL" id="KAF4624783.1"/>
    </source>
</evidence>
<dbReference type="AlphaFoldDB" id="A0A8H4R9G0"/>
<protein>
    <submittedName>
        <fullName evidence="2">Uncharacterized protein</fullName>
    </submittedName>
</protein>